<evidence type="ECO:0000313" key="1">
    <source>
        <dbReference type="EMBL" id="MBA5607048.1"/>
    </source>
</evidence>
<dbReference type="RefSeq" id="WP_182219270.1">
    <property type="nucleotide sequence ID" value="NZ_JACEZS010000014.1"/>
</dbReference>
<gene>
    <name evidence="1" type="primary">tssF</name>
    <name evidence="1" type="ORF">H3H36_16950</name>
</gene>
<dbReference type="Proteomes" id="UP000566711">
    <property type="component" value="Unassembled WGS sequence"/>
</dbReference>
<dbReference type="AlphaFoldDB" id="A0A7W2EJJ4"/>
<protein>
    <submittedName>
        <fullName evidence="1">Type VI secretion system baseplate subunit TssF</fullName>
    </submittedName>
</protein>
<proteinExistence type="predicted"/>
<dbReference type="EMBL" id="JACEZS010000014">
    <property type="protein sequence ID" value="MBA5607048.1"/>
    <property type="molecule type" value="Genomic_DNA"/>
</dbReference>
<name>A0A7W2EJJ4_9BURK</name>
<reference evidence="1 2" key="1">
    <citation type="submission" date="2020-07" db="EMBL/GenBank/DDBJ databases">
        <title>Novel species isolated from subtropical streams in China.</title>
        <authorList>
            <person name="Lu H."/>
        </authorList>
    </citation>
    <scope>NUCLEOTIDE SEQUENCE [LARGE SCALE GENOMIC DNA]</scope>
    <source>
        <strain evidence="1 2">FT3S</strain>
    </source>
</reference>
<dbReference type="NCBIfam" id="TIGR03359">
    <property type="entry name" value="VI_chp_6"/>
    <property type="match status" value="1"/>
</dbReference>
<dbReference type="PANTHER" id="PTHR35370:SF1">
    <property type="entry name" value="TYPE VI SECRETION SYSTEM COMPONENT TSSF1"/>
    <property type="match status" value="1"/>
</dbReference>
<accession>A0A7W2EJJ4</accession>
<keyword evidence="2" id="KW-1185">Reference proteome</keyword>
<dbReference type="Pfam" id="PF05947">
    <property type="entry name" value="T6SS_TssF"/>
    <property type="match status" value="1"/>
</dbReference>
<sequence length="615" mass="66479">MKSLVPYYERELGRNELLAEGFSVRHPKLADKLGIRSEAGGDPQTGRVLQSVALLGARTVKLLDDDYSRITAALLNVLRPHYLRPIPAASVACLDFGRAKENAITGVSVIPRGTELKCVDPAAHACKYTTAYPVTIGPYRISDARFDAIVKAPAAVALSGDVTSQIKIEIRCTASNTGLAALGLDKIRVYIAGEPSFGATLRDTLFMRTVSTYVEADGSGEWTALDQPPLVAVGFADGDAMIPFAPSEHPVHRLLAEYFSYPAKFRFIDLHLAALLPYLPAGCQRVTVHFVLAGVFADSNAARILKRLSADNLLLGCTPVINLFKTHATPIRLTHERSEYPLLPYEGPVENYEIYSVDSVQLLRKSAKGSVTTEFTPYYALRHGADAGAKAHYYLVHRDEELAELSPGHEYAMAFVDGDFSPLAAATGTASIALTCTNRALPCSLPYGATGGDLAIEGGTGNFPIRLLYRPTAPHRLTSANGAQWGLISSLSLNHRSLSTDGLPAFAAMLELYAPSDCPVAKRQIEGIVDLSHRPIRVWLRDGVGAAYLSGIEVTVTLDEDAYAGCGVHTFIQLLDHFFALYVHLNSFTQLVVLSKSTGKELLRCLPRNGALSLV</sequence>
<evidence type="ECO:0000313" key="2">
    <source>
        <dbReference type="Proteomes" id="UP000566711"/>
    </source>
</evidence>
<dbReference type="InterPro" id="IPR010272">
    <property type="entry name" value="T6SS_TssF"/>
</dbReference>
<comment type="caution">
    <text evidence="1">The sequence shown here is derived from an EMBL/GenBank/DDBJ whole genome shotgun (WGS) entry which is preliminary data.</text>
</comment>
<dbReference type="PIRSF" id="PIRSF028304">
    <property type="entry name" value="UCP028304"/>
    <property type="match status" value="1"/>
</dbReference>
<dbReference type="PANTHER" id="PTHR35370">
    <property type="entry name" value="CYTOPLASMIC PROTEIN-RELATED-RELATED"/>
    <property type="match status" value="1"/>
</dbReference>
<organism evidence="1 2">
    <name type="scientific">Rugamonas fusca</name>
    <dbReference type="NCBI Taxonomy" id="2758568"/>
    <lineage>
        <taxon>Bacteria</taxon>
        <taxon>Pseudomonadati</taxon>
        <taxon>Pseudomonadota</taxon>
        <taxon>Betaproteobacteria</taxon>
        <taxon>Burkholderiales</taxon>
        <taxon>Oxalobacteraceae</taxon>
        <taxon>Telluria group</taxon>
        <taxon>Rugamonas</taxon>
    </lineage>
</organism>